<dbReference type="PANTHER" id="PTHR31118:SF12">
    <property type="entry name" value="CYCLASE-LIKE PROTEIN 2"/>
    <property type="match status" value="1"/>
</dbReference>
<dbReference type="GO" id="GO:0019441">
    <property type="term" value="P:L-tryptophan catabolic process to kynurenine"/>
    <property type="evidence" value="ECO:0007669"/>
    <property type="project" value="InterPro"/>
</dbReference>
<dbReference type="STRING" id="454.Lisr_1608"/>
<protein>
    <submittedName>
        <fullName evidence="1">Metal-dependent hydrolase</fullName>
    </submittedName>
</protein>
<dbReference type="Proteomes" id="UP000054761">
    <property type="component" value="Unassembled WGS sequence"/>
</dbReference>
<gene>
    <name evidence="1" type="ORF">Lisr_1608</name>
</gene>
<dbReference type="Pfam" id="PF04199">
    <property type="entry name" value="Cyclase"/>
    <property type="match status" value="1"/>
</dbReference>
<evidence type="ECO:0000313" key="1">
    <source>
        <dbReference type="EMBL" id="KTD21499.1"/>
    </source>
</evidence>
<proteinExistence type="predicted"/>
<dbReference type="InterPro" id="IPR007325">
    <property type="entry name" value="KFase/CYL"/>
</dbReference>
<dbReference type="InterPro" id="IPR037175">
    <property type="entry name" value="KFase_sf"/>
</dbReference>
<dbReference type="Gene3D" id="3.50.30.50">
    <property type="entry name" value="Putative cyclase"/>
    <property type="match status" value="1"/>
</dbReference>
<comment type="caution">
    <text evidence="1">The sequence shown here is derived from an EMBL/GenBank/DDBJ whole genome shotgun (WGS) entry which is preliminary data.</text>
</comment>
<dbReference type="SUPFAM" id="SSF102198">
    <property type="entry name" value="Putative cyclase"/>
    <property type="match status" value="1"/>
</dbReference>
<dbReference type="RefSeq" id="WP_058501951.1">
    <property type="nucleotide sequence ID" value="NZ_CAAAJA010000096.1"/>
</dbReference>
<reference evidence="1 2" key="1">
    <citation type="submission" date="2015-11" db="EMBL/GenBank/DDBJ databases">
        <title>Genomic analysis of 38 Legionella species identifies large and diverse effector repertoires.</title>
        <authorList>
            <person name="Burstein D."/>
            <person name="Amaro F."/>
            <person name="Zusman T."/>
            <person name="Lifshitz Z."/>
            <person name="Cohen O."/>
            <person name="Gilbert J.A."/>
            <person name="Pupko T."/>
            <person name="Shuman H.A."/>
            <person name="Segal G."/>
        </authorList>
    </citation>
    <scope>NUCLEOTIDE SEQUENCE [LARGE SCALE GENOMIC DNA]</scope>
    <source>
        <strain evidence="1 2">Bercovier 4</strain>
    </source>
</reference>
<sequence>MGFPFEIIDLSHTLSATTPNWDLGCGFEMKNMLNYEDCDTDVQFKVQHLSLPAGIGTHIDAPAHCNSNGKTIEQFCINKNHLIAPGFVIDVSTKSHEQYLISTDDVLSFEKQHGKIPPNSVVLFFTGWEKYWNNPEQYRNNLQFPSVSSNAAELLLERNIAALGIDTLSPDTPNSGFPVHHLFLSNGKYLIENVANARKLPATGSWILTLPIKINQATEAPARIIGMIPL</sequence>
<dbReference type="PATRIC" id="fig|454.4.peg.1749"/>
<keyword evidence="2" id="KW-1185">Reference proteome</keyword>
<dbReference type="OrthoDB" id="7067800at2"/>
<dbReference type="PANTHER" id="PTHR31118">
    <property type="entry name" value="CYCLASE-LIKE PROTEIN 2"/>
    <property type="match status" value="1"/>
</dbReference>
<dbReference type="AlphaFoldDB" id="A0A0W0VMU8"/>
<organism evidence="1 2">
    <name type="scientific">Legionella israelensis</name>
    <dbReference type="NCBI Taxonomy" id="454"/>
    <lineage>
        <taxon>Bacteria</taxon>
        <taxon>Pseudomonadati</taxon>
        <taxon>Pseudomonadota</taxon>
        <taxon>Gammaproteobacteria</taxon>
        <taxon>Legionellales</taxon>
        <taxon>Legionellaceae</taxon>
        <taxon>Legionella</taxon>
    </lineage>
</organism>
<dbReference type="GO" id="GO:0004061">
    <property type="term" value="F:arylformamidase activity"/>
    <property type="evidence" value="ECO:0007669"/>
    <property type="project" value="InterPro"/>
</dbReference>
<dbReference type="EMBL" id="LNYH01000093">
    <property type="protein sequence ID" value="KTD21499.1"/>
    <property type="molecule type" value="Genomic_DNA"/>
</dbReference>
<name>A0A0W0VMU8_9GAMM</name>
<accession>A0A0W0VMU8</accession>
<keyword evidence="1" id="KW-0378">Hydrolase</keyword>
<evidence type="ECO:0000313" key="2">
    <source>
        <dbReference type="Proteomes" id="UP000054761"/>
    </source>
</evidence>